<dbReference type="Proteomes" id="UP000324233">
    <property type="component" value="Chromosome"/>
</dbReference>
<proteinExistence type="predicted"/>
<evidence type="ECO:0000313" key="4">
    <source>
        <dbReference type="Proteomes" id="UP000324233"/>
    </source>
</evidence>
<keyword evidence="2" id="KW-0732">Signal</keyword>
<dbReference type="KEGG" id="agv:OJF2_02360"/>
<protein>
    <recommendedName>
        <fullName evidence="5">VPDSG-CTERM protein sorting domain-containing protein</fullName>
    </recommendedName>
</protein>
<dbReference type="AlphaFoldDB" id="A0A5B9VVA2"/>
<reference evidence="3 4" key="1">
    <citation type="submission" date="2019-08" db="EMBL/GenBank/DDBJ databases">
        <title>Deep-cultivation of Planctomycetes and their phenomic and genomic characterization uncovers novel biology.</title>
        <authorList>
            <person name="Wiegand S."/>
            <person name="Jogler M."/>
            <person name="Boedeker C."/>
            <person name="Pinto D."/>
            <person name="Vollmers J."/>
            <person name="Rivas-Marin E."/>
            <person name="Kohn T."/>
            <person name="Peeters S.H."/>
            <person name="Heuer A."/>
            <person name="Rast P."/>
            <person name="Oberbeckmann S."/>
            <person name="Bunk B."/>
            <person name="Jeske O."/>
            <person name="Meyerdierks A."/>
            <person name="Storesund J.E."/>
            <person name="Kallscheuer N."/>
            <person name="Luecker S."/>
            <person name="Lage O.M."/>
            <person name="Pohl T."/>
            <person name="Merkel B.J."/>
            <person name="Hornburger P."/>
            <person name="Mueller R.-W."/>
            <person name="Bruemmer F."/>
            <person name="Labrenz M."/>
            <person name="Spormann A.M."/>
            <person name="Op den Camp H."/>
            <person name="Overmann J."/>
            <person name="Amann R."/>
            <person name="Jetten M.S.M."/>
            <person name="Mascher T."/>
            <person name="Medema M.H."/>
            <person name="Devos D.P."/>
            <person name="Kaster A.-K."/>
            <person name="Ovreas L."/>
            <person name="Rohde M."/>
            <person name="Galperin M.Y."/>
            <person name="Jogler C."/>
        </authorList>
    </citation>
    <scope>NUCLEOTIDE SEQUENCE [LARGE SCALE GENOMIC DNA]</scope>
    <source>
        <strain evidence="3 4">OJF2</strain>
    </source>
</reference>
<keyword evidence="1" id="KW-0812">Transmembrane</keyword>
<gene>
    <name evidence="3" type="ORF">OJF2_02360</name>
</gene>
<dbReference type="EMBL" id="CP042997">
    <property type="protein sequence ID" value="QEH31771.1"/>
    <property type="molecule type" value="Genomic_DNA"/>
</dbReference>
<feature type="signal peptide" evidence="2">
    <location>
        <begin position="1"/>
        <end position="33"/>
    </location>
</feature>
<name>A0A5B9VVA2_9BACT</name>
<keyword evidence="4" id="KW-1185">Reference proteome</keyword>
<feature type="chain" id="PRO_5022846432" description="VPDSG-CTERM protein sorting domain-containing protein" evidence="2">
    <location>
        <begin position="34"/>
        <end position="85"/>
    </location>
</feature>
<evidence type="ECO:0000256" key="1">
    <source>
        <dbReference type="SAM" id="Phobius"/>
    </source>
</evidence>
<organism evidence="3 4">
    <name type="scientific">Aquisphaera giovannonii</name>
    <dbReference type="NCBI Taxonomy" id="406548"/>
    <lineage>
        <taxon>Bacteria</taxon>
        <taxon>Pseudomonadati</taxon>
        <taxon>Planctomycetota</taxon>
        <taxon>Planctomycetia</taxon>
        <taxon>Isosphaerales</taxon>
        <taxon>Isosphaeraceae</taxon>
        <taxon>Aquisphaera</taxon>
    </lineage>
</organism>
<evidence type="ECO:0000313" key="3">
    <source>
        <dbReference type="EMBL" id="QEH31771.1"/>
    </source>
</evidence>
<accession>A0A5B9VVA2</accession>
<feature type="transmembrane region" description="Helical" evidence="1">
    <location>
        <begin position="53"/>
        <end position="73"/>
    </location>
</feature>
<evidence type="ECO:0000256" key="2">
    <source>
        <dbReference type="SAM" id="SignalP"/>
    </source>
</evidence>
<keyword evidence="1" id="KW-0472">Membrane</keyword>
<keyword evidence="1" id="KW-1133">Transmembrane helix</keyword>
<dbReference type="RefSeq" id="WP_148590487.1">
    <property type="nucleotide sequence ID" value="NZ_CP042997.1"/>
</dbReference>
<sequence precursor="true">MLGHRGGTRRWNTESLRRLGFAAGLAICLSASAAAHASARGGPEGGKNQTPEIDSASAAGALTVLTGGFLIVADRIRKARSRREP</sequence>
<evidence type="ECO:0008006" key="5">
    <source>
        <dbReference type="Google" id="ProtNLM"/>
    </source>
</evidence>